<dbReference type="InterPro" id="IPR009081">
    <property type="entry name" value="PP-bd_ACP"/>
</dbReference>
<keyword evidence="2" id="KW-0597">Phosphoprotein</keyword>
<dbReference type="RefSeq" id="WP_394839207.1">
    <property type="nucleotide sequence ID" value="NZ_CP089929.1"/>
</dbReference>
<dbReference type="PANTHER" id="PTHR43775:SF37">
    <property type="entry name" value="SI:DKEY-61P9.11"/>
    <property type="match status" value="1"/>
</dbReference>
<dbReference type="InterPro" id="IPR020806">
    <property type="entry name" value="PKS_PP-bd"/>
</dbReference>
<dbReference type="InterPro" id="IPR050091">
    <property type="entry name" value="PKS_NRPS_Biosynth_Enz"/>
</dbReference>
<dbReference type="PROSITE" id="PS00012">
    <property type="entry name" value="PHOSPHOPANTETHEINE"/>
    <property type="match status" value="1"/>
</dbReference>
<sequence length="88" mass="9801">METSLSRASLSAQSVRSWLIGKFAAALEVEPDRIQADEPIVSYGLDSMVTVEIAGELEQVLEMRLPPTLVWDYPTIEAIAEHLATMRR</sequence>
<dbReference type="EMBL" id="CP089983">
    <property type="protein sequence ID" value="WXB09535.1"/>
    <property type="molecule type" value="Genomic_DNA"/>
</dbReference>
<protein>
    <submittedName>
        <fullName evidence="4">Acyl carrier protein</fullName>
    </submittedName>
</protein>
<name>A0ABZ2LGM2_9BACT</name>
<dbReference type="InterPro" id="IPR006162">
    <property type="entry name" value="Ppantetheine_attach_site"/>
</dbReference>
<dbReference type="SMART" id="SM01294">
    <property type="entry name" value="PKS_PP_betabranch"/>
    <property type="match status" value="1"/>
</dbReference>
<feature type="domain" description="Carrier" evidence="3">
    <location>
        <begin position="13"/>
        <end position="87"/>
    </location>
</feature>
<keyword evidence="5" id="KW-1185">Reference proteome</keyword>
<dbReference type="Pfam" id="PF00550">
    <property type="entry name" value="PP-binding"/>
    <property type="match status" value="1"/>
</dbReference>
<organism evidence="4 5">
    <name type="scientific">Pendulispora rubella</name>
    <dbReference type="NCBI Taxonomy" id="2741070"/>
    <lineage>
        <taxon>Bacteria</taxon>
        <taxon>Pseudomonadati</taxon>
        <taxon>Myxococcota</taxon>
        <taxon>Myxococcia</taxon>
        <taxon>Myxococcales</taxon>
        <taxon>Sorangiineae</taxon>
        <taxon>Pendulisporaceae</taxon>
        <taxon>Pendulispora</taxon>
    </lineage>
</organism>
<reference evidence="4" key="1">
    <citation type="submission" date="2021-12" db="EMBL/GenBank/DDBJ databases">
        <title>Discovery of the Pendulisporaceae a myxobacterial family with distinct sporulation behavior and unique specialized metabolism.</title>
        <authorList>
            <person name="Garcia R."/>
            <person name="Popoff A."/>
            <person name="Bader C.D."/>
            <person name="Loehr J."/>
            <person name="Walesch S."/>
            <person name="Walt C."/>
            <person name="Boldt J."/>
            <person name="Bunk B."/>
            <person name="Haeckl F.J.F.P.J."/>
            <person name="Gunesch A.P."/>
            <person name="Birkelbach J."/>
            <person name="Nuebel U."/>
            <person name="Pietschmann T."/>
            <person name="Bach T."/>
            <person name="Mueller R."/>
        </authorList>
    </citation>
    <scope>NUCLEOTIDE SEQUENCE</scope>
    <source>
        <strain evidence="4">MSr11367</strain>
    </source>
</reference>
<accession>A0ABZ2LGM2</accession>
<evidence type="ECO:0000259" key="3">
    <source>
        <dbReference type="PROSITE" id="PS50075"/>
    </source>
</evidence>
<dbReference type="Proteomes" id="UP001374803">
    <property type="component" value="Chromosome"/>
</dbReference>
<dbReference type="PROSITE" id="PS50075">
    <property type="entry name" value="CARRIER"/>
    <property type="match status" value="1"/>
</dbReference>
<dbReference type="InterPro" id="IPR036736">
    <property type="entry name" value="ACP-like_sf"/>
</dbReference>
<evidence type="ECO:0000313" key="5">
    <source>
        <dbReference type="Proteomes" id="UP001374803"/>
    </source>
</evidence>
<dbReference type="Gene3D" id="1.10.1200.10">
    <property type="entry name" value="ACP-like"/>
    <property type="match status" value="1"/>
</dbReference>
<evidence type="ECO:0000313" key="4">
    <source>
        <dbReference type="EMBL" id="WXB09535.1"/>
    </source>
</evidence>
<dbReference type="SUPFAM" id="SSF47336">
    <property type="entry name" value="ACP-like"/>
    <property type="match status" value="1"/>
</dbReference>
<evidence type="ECO:0000256" key="1">
    <source>
        <dbReference type="ARBA" id="ARBA00022450"/>
    </source>
</evidence>
<dbReference type="PANTHER" id="PTHR43775">
    <property type="entry name" value="FATTY ACID SYNTHASE"/>
    <property type="match status" value="1"/>
</dbReference>
<keyword evidence="1" id="KW-0596">Phosphopantetheine</keyword>
<evidence type="ECO:0000256" key="2">
    <source>
        <dbReference type="ARBA" id="ARBA00022553"/>
    </source>
</evidence>
<dbReference type="SMART" id="SM00823">
    <property type="entry name" value="PKS_PP"/>
    <property type="match status" value="1"/>
</dbReference>
<gene>
    <name evidence="4" type="ORF">LVJ94_20170</name>
</gene>
<proteinExistence type="predicted"/>